<organism evidence="1 2">
    <name type="scientific">Palleronia abyssalis</name>
    <dbReference type="NCBI Taxonomy" id="1501240"/>
    <lineage>
        <taxon>Bacteria</taxon>
        <taxon>Pseudomonadati</taxon>
        <taxon>Pseudomonadota</taxon>
        <taxon>Alphaproteobacteria</taxon>
        <taxon>Rhodobacterales</taxon>
        <taxon>Roseobacteraceae</taxon>
        <taxon>Palleronia</taxon>
    </lineage>
</organism>
<dbReference type="PIRSF" id="PIRSF011386">
    <property type="entry name" value="FixH"/>
    <property type="match status" value="1"/>
</dbReference>
<protein>
    <recommendedName>
        <fullName evidence="3">Nitrogen fixation protein FixH</fullName>
    </recommendedName>
</protein>
<evidence type="ECO:0008006" key="3">
    <source>
        <dbReference type="Google" id="ProtNLM"/>
    </source>
</evidence>
<dbReference type="AlphaFoldDB" id="A0A2R8BRT0"/>
<accession>A0A2R8BRT0</accession>
<name>A0A2R8BRT0_9RHOB</name>
<dbReference type="Pfam" id="PF05751">
    <property type="entry name" value="FixH"/>
    <property type="match status" value="1"/>
</dbReference>
<dbReference type="Proteomes" id="UP000244912">
    <property type="component" value="Unassembled WGS sequence"/>
</dbReference>
<dbReference type="OrthoDB" id="1495896at2"/>
<keyword evidence="2" id="KW-1185">Reference proteome</keyword>
<evidence type="ECO:0000313" key="2">
    <source>
        <dbReference type="Proteomes" id="UP000244912"/>
    </source>
</evidence>
<dbReference type="RefSeq" id="WP_108892703.1">
    <property type="nucleotide sequence ID" value="NZ_ONZF01000001.1"/>
</dbReference>
<dbReference type="InterPro" id="IPR008620">
    <property type="entry name" value="FixH"/>
</dbReference>
<reference evidence="1 2" key="1">
    <citation type="submission" date="2018-03" db="EMBL/GenBank/DDBJ databases">
        <authorList>
            <person name="Keele B.F."/>
        </authorList>
    </citation>
    <scope>NUCLEOTIDE SEQUENCE [LARGE SCALE GENOMIC DNA]</scope>
    <source>
        <strain evidence="1 2">CECT 8504</strain>
    </source>
</reference>
<proteinExistence type="predicted"/>
<dbReference type="EMBL" id="ONZF01000001">
    <property type="protein sequence ID" value="SPJ22869.1"/>
    <property type="molecule type" value="Genomic_DNA"/>
</dbReference>
<sequence>MTALTGKHVAAMFVTGFGIIIGVNLTLATQAVRTFPGLEVANSYVASQSFDARRAAQQALGWTADVAYGEGRLSLDLTGPDGGPADVATLALHIERPTEARDDRPLTLDAEGGAALDLDPGVWRLDIVATAADGTAFEQRVLFEVPR</sequence>
<dbReference type="InterPro" id="IPR018037">
    <property type="entry name" value="FixH_proteobacterial"/>
</dbReference>
<evidence type="ECO:0000313" key="1">
    <source>
        <dbReference type="EMBL" id="SPJ22869.1"/>
    </source>
</evidence>
<gene>
    <name evidence="1" type="ORF">PAA8504_00668</name>
</gene>